<dbReference type="Gene3D" id="2.10.25.10">
    <property type="entry name" value="Laminin"/>
    <property type="match status" value="2"/>
</dbReference>
<accession>A0ABY7DAP7</accession>
<dbReference type="PROSITE" id="PS01187">
    <property type="entry name" value="EGF_CA"/>
    <property type="match status" value="1"/>
</dbReference>
<evidence type="ECO:0000256" key="5">
    <source>
        <dbReference type="SAM" id="SignalP"/>
    </source>
</evidence>
<proteinExistence type="predicted"/>
<dbReference type="PANTHER" id="PTHR46343">
    <property type="entry name" value="HYR DOMAIN-CONTAINING PROTEIN"/>
    <property type="match status" value="1"/>
</dbReference>
<dbReference type="Pfam" id="PF02494">
    <property type="entry name" value="HYR"/>
    <property type="match status" value="2"/>
</dbReference>
<dbReference type="SMART" id="SM00179">
    <property type="entry name" value="EGF_CA"/>
    <property type="match status" value="2"/>
</dbReference>
<evidence type="ECO:0000256" key="1">
    <source>
        <dbReference type="ARBA" id="ARBA00022737"/>
    </source>
</evidence>
<dbReference type="PROSITE" id="PS50825">
    <property type="entry name" value="HYR"/>
    <property type="match status" value="2"/>
</dbReference>
<feature type="disulfide bond" evidence="3">
    <location>
        <begin position="397"/>
        <end position="406"/>
    </location>
</feature>
<keyword evidence="3" id="KW-0245">EGF-like domain</keyword>
<feature type="domain" description="EGF-like" evidence="6">
    <location>
        <begin position="372"/>
        <end position="407"/>
    </location>
</feature>
<feature type="domain" description="HYR" evidence="7">
    <location>
        <begin position="155"/>
        <end position="241"/>
    </location>
</feature>
<dbReference type="InterPro" id="IPR018097">
    <property type="entry name" value="EGF_Ca-bd_CS"/>
</dbReference>
<protein>
    <submittedName>
        <fullName evidence="9">CRUM1-like protein</fullName>
    </submittedName>
</protein>
<dbReference type="InterPro" id="IPR043555">
    <property type="entry name" value="SRPX-like"/>
</dbReference>
<evidence type="ECO:0000259" key="8">
    <source>
        <dbReference type="PROSITE" id="PS50923"/>
    </source>
</evidence>
<dbReference type="InterPro" id="IPR000884">
    <property type="entry name" value="TSP1_rpt"/>
</dbReference>
<dbReference type="Proteomes" id="UP001164746">
    <property type="component" value="Chromosome 1"/>
</dbReference>
<comment type="caution">
    <text evidence="3">Lacks conserved residue(s) required for the propagation of feature annotation.</text>
</comment>
<dbReference type="Gene3D" id="2.20.100.10">
    <property type="entry name" value="Thrombospondin type-1 (TSP1) repeat"/>
    <property type="match status" value="1"/>
</dbReference>
<feature type="signal peptide" evidence="5">
    <location>
        <begin position="1"/>
        <end position="18"/>
    </location>
</feature>
<dbReference type="InterPro" id="IPR000742">
    <property type="entry name" value="EGF"/>
</dbReference>
<dbReference type="PROSITE" id="PS01186">
    <property type="entry name" value="EGF_2"/>
    <property type="match status" value="1"/>
</dbReference>
<feature type="domain" description="HYR" evidence="7">
    <location>
        <begin position="71"/>
        <end position="154"/>
    </location>
</feature>
<dbReference type="Gene3D" id="2.10.70.10">
    <property type="entry name" value="Complement Module, domain 1"/>
    <property type="match status" value="1"/>
</dbReference>
<dbReference type="Pfam" id="PF00090">
    <property type="entry name" value="TSP_1"/>
    <property type="match status" value="1"/>
</dbReference>
<dbReference type="InterPro" id="IPR000152">
    <property type="entry name" value="EGF-type_Asp/Asn_hydroxyl_site"/>
</dbReference>
<dbReference type="Pfam" id="PF00008">
    <property type="entry name" value="EGF"/>
    <property type="match status" value="1"/>
</dbReference>
<keyword evidence="5" id="KW-0732">Signal</keyword>
<evidence type="ECO:0000313" key="9">
    <source>
        <dbReference type="EMBL" id="WAQ94732.1"/>
    </source>
</evidence>
<dbReference type="CDD" id="cd00054">
    <property type="entry name" value="EGF_CA"/>
    <property type="match status" value="2"/>
</dbReference>
<dbReference type="PROSITE" id="PS50923">
    <property type="entry name" value="SUSHI"/>
    <property type="match status" value="1"/>
</dbReference>
<evidence type="ECO:0000256" key="3">
    <source>
        <dbReference type="PROSITE-ProRule" id="PRU00076"/>
    </source>
</evidence>
<gene>
    <name evidence="9" type="ORF">MAR_007203</name>
</gene>
<evidence type="ECO:0000259" key="7">
    <source>
        <dbReference type="PROSITE" id="PS50825"/>
    </source>
</evidence>
<dbReference type="InterPro" id="IPR003410">
    <property type="entry name" value="HYR_dom"/>
</dbReference>
<keyword evidence="4" id="KW-0768">Sushi</keyword>
<dbReference type="SMART" id="SM00181">
    <property type="entry name" value="EGF"/>
    <property type="match status" value="2"/>
</dbReference>
<name>A0ABY7DAP7_MYAAR</name>
<organism evidence="9 10">
    <name type="scientific">Mya arenaria</name>
    <name type="common">Soft-shell clam</name>
    <dbReference type="NCBI Taxonomy" id="6604"/>
    <lineage>
        <taxon>Eukaryota</taxon>
        <taxon>Metazoa</taxon>
        <taxon>Spiralia</taxon>
        <taxon>Lophotrochozoa</taxon>
        <taxon>Mollusca</taxon>
        <taxon>Bivalvia</taxon>
        <taxon>Autobranchia</taxon>
        <taxon>Heteroconchia</taxon>
        <taxon>Euheterodonta</taxon>
        <taxon>Imparidentia</taxon>
        <taxon>Neoheterodontei</taxon>
        <taxon>Myida</taxon>
        <taxon>Myoidea</taxon>
        <taxon>Myidae</taxon>
        <taxon>Mya</taxon>
    </lineage>
</organism>
<dbReference type="SMART" id="SM00032">
    <property type="entry name" value="CCP"/>
    <property type="match status" value="3"/>
</dbReference>
<dbReference type="PROSITE" id="PS00022">
    <property type="entry name" value="EGF_1"/>
    <property type="match status" value="1"/>
</dbReference>
<dbReference type="SUPFAM" id="SSF57535">
    <property type="entry name" value="Complement control module/SCR domain"/>
    <property type="match status" value="1"/>
</dbReference>
<feature type="chain" id="PRO_5045386799" evidence="5">
    <location>
        <begin position="19"/>
        <end position="605"/>
    </location>
</feature>
<dbReference type="PROSITE" id="PS50092">
    <property type="entry name" value="TSP1"/>
    <property type="match status" value="1"/>
</dbReference>
<evidence type="ECO:0000256" key="4">
    <source>
        <dbReference type="PROSITE-ProRule" id="PRU00302"/>
    </source>
</evidence>
<evidence type="ECO:0000313" key="10">
    <source>
        <dbReference type="Proteomes" id="UP001164746"/>
    </source>
</evidence>
<dbReference type="InterPro" id="IPR035976">
    <property type="entry name" value="Sushi/SCR/CCP_sf"/>
</dbReference>
<dbReference type="SUPFAM" id="SSF57196">
    <property type="entry name" value="EGF/Laminin"/>
    <property type="match status" value="2"/>
</dbReference>
<dbReference type="PANTHER" id="PTHR46343:SF2">
    <property type="entry name" value="SUSHI_VON WILLEBRAND FACTOR TYPE A_EGF_PENTRAXIN DOMAIN-CONTAINING 1"/>
    <property type="match status" value="1"/>
</dbReference>
<dbReference type="InterPro" id="IPR036383">
    <property type="entry name" value="TSP1_rpt_sf"/>
</dbReference>
<dbReference type="InterPro" id="IPR000436">
    <property type="entry name" value="Sushi_SCR_CCP_dom"/>
</dbReference>
<evidence type="ECO:0000256" key="2">
    <source>
        <dbReference type="ARBA" id="ARBA00023157"/>
    </source>
</evidence>
<dbReference type="SUPFAM" id="SSF82895">
    <property type="entry name" value="TSP-1 type 1 repeat"/>
    <property type="match status" value="1"/>
</dbReference>
<dbReference type="EMBL" id="CP111012">
    <property type="protein sequence ID" value="WAQ94732.1"/>
    <property type="molecule type" value="Genomic_DNA"/>
</dbReference>
<keyword evidence="1" id="KW-0677">Repeat</keyword>
<feature type="disulfide bond" evidence="3">
    <location>
        <begin position="376"/>
        <end position="386"/>
    </location>
</feature>
<dbReference type="InterPro" id="IPR001881">
    <property type="entry name" value="EGF-like_Ca-bd_dom"/>
</dbReference>
<keyword evidence="10" id="KW-1185">Reference proteome</keyword>
<sequence>MVQAASVLLIVLMGICKCCDINDIPGTVHCSDDNSTGLNKVQKVRRKRGFGEALLCVLTFFSCLWYRPRPSDTTPPQLMCPNGITYGEIEPFQIYRKVYWNEPSAKDDRDGYVTAKRMYGRPSGSRFPEGWTEVRYEAKDRRGNRATCTMQIHIQNVEPPQFDTCPSIVVSGTDKGSNTSSVSWPKPTAIDNSNGKINVMISRGPGPESKLYPGRYEIEYVARDKAGNKGRPCRFNVIVRDIKCSRIYPTPYVRVICPQGYKTGSLCDIECEPGNLLKGSDNVTCEESKNGLFAYWNWQNGTQSTCKNTLKCTMINPPRNGAVVCDNWLGGTFCQGQCRSGTEMPNVDLTKLYVCSREVKWDPTPQFKPCKNIDNCMSKPCLHGECSDRLNGYDCTCDVGFTSQRCDVNIDDCTANVCMNGATCVDEVASYNCSCVENYTGKYCEIEKKHGQWSVWGNWSECTTTCGRGQMSRKRLCTNPTPSNGGDDCAGLSEDFQPCNNTDCPDCPALVVPGNGTAECKQVNGTFNCSIYCDEGFEFDMEPLHNYYCGPETAHVWNFDTFSNPLRKLPSCKETVVPKSLSVRYSAKYKDLKSNPKDWKIIEDQ</sequence>
<dbReference type="PROSITE" id="PS50026">
    <property type="entry name" value="EGF_3"/>
    <property type="match status" value="2"/>
</dbReference>
<dbReference type="SMART" id="SM00209">
    <property type="entry name" value="TSP1"/>
    <property type="match status" value="1"/>
</dbReference>
<keyword evidence="2 3" id="KW-1015">Disulfide bond</keyword>
<reference evidence="9" key="1">
    <citation type="submission" date="2022-11" db="EMBL/GenBank/DDBJ databases">
        <title>Centuries of genome instability and evolution in soft-shell clam transmissible cancer (bioRxiv).</title>
        <authorList>
            <person name="Hart S.F.M."/>
            <person name="Yonemitsu M.A."/>
            <person name="Giersch R.M."/>
            <person name="Beal B.F."/>
            <person name="Arriagada G."/>
            <person name="Davis B.W."/>
            <person name="Ostrander E.A."/>
            <person name="Goff S.P."/>
            <person name="Metzger M.J."/>
        </authorList>
    </citation>
    <scope>NUCLEOTIDE SEQUENCE</scope>
    <source>
        <strain evidence="9">MELC-2E11</strain>
        <tissue evidence="9">Siphon/mantle</tissue>
    </source>
</reference>
<evidence type="ECO:0000259" key="6">
    <source>
        <dbReference type="PROSITE" id="PS50026"/>
    </source>
</evidence>
<feature type="domain" description="Sushi" evidence="8">
    <location>
        <begin position="242"/>
        <end position="308"/>
    </location>
</feature>
<feature type="domain" description="EGF-like" evidence="6">
    <location>
        <begin position="409"/>
        <end position="445"/>
    </location>
</feature>
<feature type="disulfide bond" evidence="3">
    <location>
        <begin position="435"/>
        <end position="444"/>
    </location>
</feature>
<dbReference type="PROSITE" id="PS00010">
    <property type="entry name" value="ASX_HYDROXYL"/>
    <property type="match status" value="2"/>
</dbReference>